<keyword evidence="2" id="KW-0472">Membrane</keyword>
<dbReference type="AlphaFoldDB" id="A0A1Y3XW97"/>
<reference evidence="5" key="1">
    <citation type="submission" date="2017-04" db="EMBL/GenBank/DDBJ databases">
        <title>Function of individual gut microbiota members based on whole genome sequencing of pure cultures obtained from chicken caecum.</title>
        <authorList>
            <person name="Medvecky M."/>
            <person name="Cejkova D."/>
            <person name="Polansky O."/>
            <person name="Karasova D."/>
            <person name="Kubasova T."/>
            <person name="Cizek A."/>
            <person name="Rychlik I."/>
        </authorList>
    </citation>
    <scope>NUCLEOTIDE SEQUENCE [LARGE SCALE GENOMIC DNA]</scope>
    <source>
        <strain evidence="5">An5</strain>
    </source>
</reference>
<keyword evidence="5" id="KW-1185">Reference proteome</keyword>
<evidence type="ECO:0000313" key="5">
    <source>
        <dbReference type="Proteomes" id="UP000195781"/>
    </source>
</evidence>
<feature type="transmembrane region" description="Helical" evidence="2">
    <location>
        <begin position="117"/>
        <end position="141"/>
    </location>
</feature>
<name>A0A1Y3XW97_9ACTN</name>
<feature type="transmembrane region" description="Helical" evidence="2">
    <location>
        <begin position="73"/>
        <end position="97"/>
    </location>
</feature>
<dbReference type="EMBL" id="NFIE01000011">
    <property type="protein sequence ID" value="OUN88568.1"/>
    <property type="molecule type" value="Genomic_DNA"/>
</dbReference>
<feature type="transmembrane region" description="Helical" evidence="2">
    <location>
        <begin position="162"/>
        <end position="180"/>
    </location>
</feature>
<gene>
    <name evidence="4" type="ORF">B5G02_05795</name>
</gene>
<feature type="domain" description="Zinc-ribbon" evidence="3">
    <location>
        <begin position="7"/>
        <end position="27"/>
    </location>
</feature>
<dbReference type="Proteomes" id="UP000195781">
    <property type="component" value="Unassembled WGS sequence"/>
</dbReference>
<keyword evidence="2" id="KW-1133">Transmembrane helix</keyword>
<organism evidence="4 5">
    <name type="scientific">[Collinsella] massiliensis</name>
    <dbReference type="NCBI Taxonomy" id="1232426"/>
    <lineage>
        <taxon>Bacteria</taxon>
        <taxon>Bacillati</taxon>
        <taxon>Actinomycetota</taxon>
        <taxon>Coriobacteriia</taxon>
        <taxon>Coriobacteriales</taxon>
        <taxon>Coriobacteriaceae</taxon>
        <taxon>Enorma</taxon>
    </lineage>
</organism>
<protein>
    <submittedName>
        <fullName evidence="4">Zinc ribbon domain-containing protein</fullName>
    </submittedName>
</protein>
<evidence type="ECO:0000259" key="3">
    <source>
        <dbReference type="Pfam" id="PF13240"/>
    </source>
</evidence>
<keyword evidence="2" id="KW-0812">Transmembrane</keyword>
<evidence type="ECO:0000313" key="4">
    <source>
        <dbReference type="EMBL" id="OUN88568.1"/>
    </source>
</evidence>
<sequence length="267" mass="27297">MAGDVLFCRSCGKQLKPDAAFCPYCGERVVAPAPADQPPAKEAPTVSPGTRTRVFDPARTPVRASQRLGTSSFASLGVWVVAGVGIVCAAVALVSFLGSLSQAASELSVYALPQAALGAGIYALISLALIYLIGSLGTGLLRRHLAGRPFRPGSFTAPFVRALLVIIVIAAGMLLVAPALDDPALRHPLAGFLLGTSSGAGKGCYLLVTYMWPMLSGMLPALVAEAALLMGLRALVARDQKPHASAAPTAPAPATGASAPRSTDPTK</sequence>
<evidence type="ECO:0000256" key="1">
    <source>
        <dbReference type="SAM" id="MobiDB-lite"/>
    </source>
</evidence>
<feature type="compositionally biased region" description="Low complexity" evidence="1">
    <location>
        <begin position="244"/>
        <end position="267"/>
    </location>
</feature>
<dbReference type="OrthoDB" id="2327418at2"/>
<feature type="transmembrane region" description="Helical" evidence="2">
    <location>
        <begin position="210"/>
        <end position="232"/>
    </location>
</feature>
<feature type="region of interest" description="Disordered" evidence="1">
    <location>
        <begin position="243"/>
        <end position="267"/>
    </location>
</feature>
<dbReference type="InterPro" id="IPR026870">
    <property type="entry name" value="Zinc_ribbon_dom"/>
</dbReference>
<accession>A0A1Y3XW97</accession>
<dbReference type="RefSeq" id="WP_094335538.1">
    <property type="nucleotide sequence ID" value="NZ_NFIE01000011.1"/>
</dbReference>
<dbReference type="Pfam" id="PF13240">
    <property type="entry name" value="Zn_Ribbon_1"/>
    <property type="match status" value="1"/>
</dbReference>
<proteinExistence type="predicted"/>
<evidence type="ECO:0000256" key="2">
    <source>
        <dbReference type="SAM" id="Phobius"/>
    </source>
</evidence>
<comment type="caution">
    <text evidence="4">The sequence shown here is derived from an EMBL/GenBank/DDBJ whole genome shotgun (WGS) entry which is preliminary data.</text>
</comment>